<keyword evidence="1" id="KW-0175">Coiled coil</keyword>
<proteinExistence type="predicted"/>
<accession>A0A2Z2L7Z0</accession>
<dbReference type="Proteomes" id="UP000259762">
    <property type="component" value="Chromosome"/>
</dbReference>
<reference evidence="3" key="1">
    <citation type="submission" date="2018-06" db="EMBL/GenBank/DDBJ databases">
        <title>The Anaplasma ovis genome reveals a high proportion of pseudogenes.</title>
        <authorList>
            <person name="Liu Z."/>
            <person name="Peasley A.M."/>
            <person name="Yang J."/>
            <person name="Li Y."/>
            <person name="Guan G."/>
            <person name="Luo J."/>
            <person name="Yin H."/>
            <person name="Brayton K.A."/>
        </authorList>
    </citation>
    <scope>NUCLEOTIDE SEQUENCE [LARGE SCALE GENOMIC DNA]</scope>
    <source>
        <strain evidence="3">Haibei</strain>
    </source>
</reference>
<gene>
    <name evidence="2" type="ORF">AOV_02130</name>
</gene>
<dbReference type="RefSeq" id="WP_075138944.1">
    <property type="nucleotide sequence ID" value="NZ_CP015994.1"/>
</dbReference>
<evidence type="ECO:0000313" key="3">
    <source>
        <dbReference type="Proteomes" id="UP000259762"/>
    </source>
</evidence>
<sequence>MKGAYIPCFCAVCAFTIGVFRVKFYVRDMQKSLVQVQKEIVKVNDEISALRAEWTALNNPERLTMLAAKYLRRNNYIVLSKQIKKGIPSYEDKEKRPDLHVKY</sequence>
<evidence type="ECO:0008006" key="4">
    <source>
        <dbReference type="Google" id="ProtNLM"/>
    </source>
</evidence>
<evidence type="ECO:0000313" key="2">
    <source>
        <dbReference type="EMBL" id="ASI47659.1"/>
    </source>
</evidence>
<dbReference type="KEGG" id="aoh:AOV_02130"/>
<name>A0A2Z2L7Z0_9RICK</name>
<organism evidence="2 3">
    <name type="scientific">Anaplasma ovis str. Haibei</name>
    <dbReference type="NCBI Taxonomy" id="1248439"/>
    <lineage>
        <taxon>Bacteria</taxon>
        <taxon>Pseudomonadati</taxon>
        <taxon>Pseudomonadota</taxon>
        <taxon>Alphaproteobacteria</taxon>
        <taxon>Rickettsiales</taxon>
        <taxon>Anaplasmataceae</taxon>
        <taxon>Anaplasma</taxon>
    </lineage>
</organism>
<dbReference type="OrthoDB" id="7165680at2"/>
<reference evidence="2 3" key="2">
    <citation type="journal article" date="2019" name="BMC Genomics">
        <title>The Anaplasma ovis genome reveals a high proportion of pseudogenes.</title>
        <authorList>
            <person name="Liu Z."/>
            <person name="Peasley A.M."/>
            <person name="Yang J."/>
            <person name="Li Y."/>
            <person name="Guan G."/>
            <person name="Luo J."/>
            <person name="Yin H."/>
            <person name="Brayton K.A."/>
        </authorList>
    </citation>
    <scope>NUCLEOTIDE SEQUENCE [LARGE SCALE GENOMIC DNA]</scope>
    <source>
        <strain evidence="2 3">Haibei</strain>
    </source>
</reference>
<feature type="coiled-coil region" evidence="1">
    <location>
        <begin position="26"/>
        <end position="53"/>
    </location>
</feature>
<keyword evidence="3" id="KW-1185">Reference proteome</keyword>
<dbReference type="AlphaFoldDB" id="A0A2Z2L7Z0"/>
<evidence type="ECO:0000256" key="1">
    <source>
        <dbReference type="SAM" id="Coils"/>
    </source>
</evidence>
<protein>
    <recommendedName>
        <fullName evidence="4">Cell division protein FtsL</fullName>
    </recommendedName>
</protein>
<dbReference type="EMBL" id="CP015994">
    <property type="protein sequence ID" value="ASI47659.1"/>
    <property type="molecule type" value="Genomic_DNA"/>
</dbReference>